<evidence type="ECO:0000313" key="7">
    <source>
        <dbReference type="EMBL" id="TVY82062.1"/>
    </source>
</evidence>
<sequence length="276" mass="29781">MAQTSTPFDGAKAYKAWEVDGKYFGDGREVALLEHIYGHPLLHELRGNPQKVLAAIDVFAQTVTGLINIGDTKGTIVTHLIDEHKPATILELGGYIGYSAIMFGDAMRRNGGKQYYSVEKNPLFAAVASSLVDLAGLRDTVRVVVGTGSEGIQRLFDDGILQGKTQLGMLFFDHHKPSYTPDLKLAEHLGFVGAGTVLVADNMILPGNPPYAEWVRATTTDKQKMVGGTPKGEIFGSPNLEYKSRSVLSFEPSGMEDALEITECIGIDHSLITVGG</sequence>
<dbReference type="GO" id="GO:0006584">
    <property type="term" value="P:catecholamine metabolic process"/>
    <property type="evidence" value="ECO:0007669"/>
    <property type="project" value="UniProtKB-KW"/>
</dbReference>
<dbReference type="EMBL" id="QGMK01000377">
    <property type="protein sequence ID" value="TVY82062.1"/>
    <property type="molecule type" value="Genomic_DNA"/>
</dbReference>
<dbReference type="PROSITE" id="PS51682">
    <property type="entry name" value="SAM_OMT_I"/>
    <property type="match status" value="1"/>
</dbReference>
<dbReference type="InterPro" id="IPR029063">
    <property type="entry name" value="SAM-dependent_MTases_sf"/>
</dbReference>
<dbReference type="OrthoDB" id="186626at2759"/>
<keyword evidence="2" id="KW-0489">Methyltransferase</keyword>
<dbReference type="PANTHER" id="PTHR43836:SF2">
    <property type="entry name" value="CATECHOL O-METHYLTRANSFERASE 1-RELATED"/>
    <property type="match status" value="1"/>
</dbReference>
<gene>
    <name evidence="7" type="ORF">LSUE1_G008911</name>
</gene>
<evidence type="ECO:0000256" key="2">
    <source>
        <dbReference type="ARBA" id="ARBA00022603"/>
    </source>
</evidence>
<dbReference type="PANTHER" id="PTHR43836">
    <property type="entry name" value="CATECHOL O-METHYLTRANSFERASE 1-RELATED"/>
    <property type="match status" value="1"/>
</dbReference>
<organism evidence="7 8">
    <name type="scientific">Lachnellula suecica</name>
    <dbReference type="NCBI Taxonomy" id="602035"/>
    <lineage>
        <taxon>Eukaryota</taxon>
        <taxon>Fungi</taxon>
        <taxon>Dikarya</taxon>
        <taxon>Ascomycota</taxon>
        <taxon>Pezizomycotina</taxon>
        <taxon>Leotiomycetes</taxon>
        <taxon>Helotiales</taxon>
        <taxon>Lachnaceae</taxon>
        <taxon>Lachnellula</taxon>
    </lineage>
</organism>
<keyword evidence="3" id="KW-0808">Transferase</keyword>
<comment type="similarity">
    <text evidence="6">Belongs to the class I-like SAM-binding methyltransferase superfamily. Cation-dependent O-methyltransferase family.</text>
</comment>
<dbReference type="GO" id="GO:0032259">
    <property type="term" value="P:methylation"/>
    <property type="evidence" value="ECO:0007669"/>
    <property type="project" value="UniProtKB-KW"/>
</dbReference>
<evidence type="ECO:0000256" key="6">
    <source>
        <dbReference type="ARBA" id="ARBA00023453"/>
    </source>
</evidence>
<dbReference type="SUPFAM" id="SSF53335">
    <property type="entry name" value="S-adenosyl-L-methionine-dependent methyltransferases"/>
    <property type="match status" value="1"/>
</dbReference>
<name>A0A8T9CAC0_9HELO</name>
<evidence type="ECO:0000256" key="4">
    <source>
        <dbReference type="ARBA" id="ARBA00022691"/>
    </source>
</evidence>
<protein>
    <recommendedName>
        <fullName evidence="1">catechol O-methyltransferase</fullName>
        <ecNumber evidence="1">2.1.1.6</ecNumber>
    </recommendedName>
</protein>
<proteinExistence type="inferred from homology"/>
<evidence type="ECO:0000313" key="8">
    <source>
        <dbReference type="Proteomes" id="UP000469558"/>
    </source>
</evidence>
<evidence type="ECO:0000256" key="1">
    <source>
        <dbReference type="ARBA" id="ARBA00012880"/>
    </source>
</evidence>
<keyword evidence="5" id="KW-0128">Catecholamine metabolism</keyword>
<accession>A0A8T9CAC0</accession>
<comment type="caution">
    <text evidence="7">The sequence shown here is derived from an EMBL/GenBank/DDBJ whole genome shotgun (WGS) entry which is preliminary data.</text>
</comment>
<dbReference type="Pfam" id="PF13578">
    <property type="entry name" value="Methyltransf_24"/>
    <property type="match status" value="1"/>
</dbReference>
<dbReference type="Gene3D" id="3.40.50.150">
    <property type="entry name" value="Vaccinia Virus protein VP39"/>
    <property type="match status" value="1"/>
</dbReference>
<dbReference type="GO" id="GO:0008171">
    <property type="term" value="F:O-methyltransferase activity"/>
    <property type="evidence" value="ECO:0007669"/>
    <property type="project" value="InterPro"/>
</dbReference>
<dbReference type="AlphaFoldDB" id="A0A8T9CAC0"/>
<dbReference type="Proteomes" id="UP000469558">
    <property type="component" value="Unassembled WGS sequence"/>
</dbReference>
<dbReference type="InterPro" id="IPR002935">
    <property type="entry name" value="SAM_O-MeTrfase"/>
</dbReference>
<keyword evidence="4" id="KW-0949">S-adenosyl-L-methionine</keyword>
<dbReference type="EC" id="2.1.1.6" evidence="1"/>
<reference evidence="7 8" key="1">
    <citation type="submission" date="2018-05" db="EMBL/GenBank/DDBJ databases">
        <title>Genome sequencing and assembly of the regulated plant pathogen Lachnellula willkommii and related sister species for the development of diagnostic species identification markers.</title>
        <authorList>
            <person name="Giroux E."/>
            <person name="Bilodeau G."/>
        </authorList>
    </citation>
    <scope>NUCLEOTIDE SEQUENCE [LARGE SCALE GENOMIC DNA]</scope>
    <source>
        <strain evidence="7 8">CBS 268.59</strain>
    </source>
</reference>
<evidence type="ECO:0000256" key="3">
    <source>
        <dbReference type="ARBA" id="ARBA00022679"/>
    </source>
</evidence>
<evidence type="ECO:0000256" key="5">
    <source>
        <dbReference type="ARBA" id="ARBA00022939"/>
    </source>
</evidence>
<keyword evidence="8" id="KW-1185">Reference proteome</keyword>